<dbReference type="GO" id="GO:0046081">
    <property type="term" value="P:dUTP catabolic process"/>
    <property type="evidence" value="ECO:0007669"/>
    <property type="project" value="TreeGrafter"/>
</dbReference>
<evidence type="ECO:0000256" key="4">
    <source>
        <dbReference type="ARBA" id="ARBA00074799"/>
    </source>
</evidence>
<keyword evidence="6" id="KW-0378">Hydrolase</keyword>
<dbReference type="InterPro" id="IPR048011">
    <property type="entry name" value="NTP-PPase_MazG-like_C"/>
</dbReference>
<dbReference type="NCBIfam" id="TIGR00444">
    <property type="entry name" value="mazG"/>
    <property type="match status" value="1"/>
</dbReference>
<dbReference type="NCBIfam" id="NF007113">
    <property type="entry name" value="PRK09562.1"/>
    <property type="match status" value="1"/>
</dbReference>
<feature type="domain" description="NTP pyrophosphohydrolase MazG-like" evidence="5">
    <location>
        <begin position="28"/>
        <end position="101"/>
    </location>
</feature>
<dbReference type="EMBL" id="VMKJ01000001">
    <property type="protein sequence ID" value="TVO40090.1"/>
    <property type="molecule type" value="Genomic_DNA"/>
</dbReference>
<dbReference type="CDD" id="cd11529">
    <property type="entry name" value="NTP-PPase_MazG_Cterm"/>
    <property type="match status" value="1"/>
</dbReference>
<dbReference type="CDD" id="cd11528">
    <property type="entry name" value="NTP-PPase_MazG_Nterm"/>
    <property type="match status" value="1"/>
</dbReference>
<dbReference type="GO" id="GO:0046052">
    <property type="term" value="P:UTP catabolic process"/>
    <property type="evidence" value="ECO:0007669"/>
    <property type="project" value="TreeGrafter"/>
</dbReference>
<gene>
    <name evidence="6" type="primary">mazG</name>
    <name evidence="6" type="ORF">FOF44_01155</name>
</gene>
<dbReference type="GO" id="GO:0046076">
    <property type="term" value="P:dTTP catabolic process"/>
    <property type="evidence" value="ECO:0007669"/>
    <property type="project" value="TreeGrafter"/>
</dbReference>
<comment type="catalytic activity">
    <reaction evidence="1">
        <text>ATP + H2O = AMP + diphosphate + H(+)</text>
        <dbReference type="Rhea" id="RHEA:14245"/>
        <dbReference type="ChEBI" id="CHEBI:15377"/>
        <dbReference type="ChEBI" id="CHEBI:15378"/>
        <dbReference type="ChEBI" id="CHEBI:30616"/>
        <dbReference type="ChEBI" id="CHEBI:33019"/>
        <dbReference type="ChEBI" id="CHEBI:456215"/>
        <dbReference type="EC" id="3.6.1.8"/>
    </reaction>
</comment>
<comment type="similarity">
    <text evidence="2">Belongs to the nucleoside triphosphate pyrophosphohydrolase family.</text>
</comment>
<organism evidence="6 7">
    <name type="scientific">Vibrio algivorus</name>
    <dbReference type="NCBI Taxonomy" id="1667024"/>
    <lineage>
        <taxon>Bacteria</taxon>
        <taxon>Pseudomonadati</taxon>
        <taxon>Pseudomonadota</taxon>
        <taxon>Gammaproteobacteria</taxon>
        <taxon>Vibrionales</taxon>
        <taxon>Vibrionaceae</taxon>
        <taxon>Vibrio</taxon>
    </lineage>
</organism>
<dbReference type="AlphaFoldDB" id="A0A557PHG1"/>
<dbReference type="GO" id="GO:0006950">
    <property type="term" value="P:response to stress"/>
    <property type="evidence" value="ECO:0007669"/>
    <property type="project" value="UniProtKB-ARBA"/>
</dbReference>
<dbReference type="Gene3D" id="1.10.287.1080">
    <property type="entry name" value="MazG-like"/>
    <property type="match status" value="2"/>
</dbReference>
<dbReference type="SUPFAM" id="SSF101386">
    <property type="entry name" value="all-alpha NTP pyrophosphatases"/>
    <property type="match status" value="2"/>
</dbReference>
<dbReference type="InterPro" id="IPR048015">
    <property type="entry name" value="NTP-PPase_MazG-like_N"/>
</dbReference>
<evidence type="ECO:0000256" key="2">
    <source>
        <dbReference type="ARBA" id="ARBA00061115"/>
    </source>
</evidence>
<evidence type="ECO:0000313" key="6">
    <source>
        <dbReference type="EMBL" id="TVO40090.1"/>
    </source>
</evidence>
<dbReference type="GO" id="GO:0046047">
    <property type="term" value="P:TTP catabolic process"/>
    <property type="evidence" value="ECO:0007669"/>
    <property type="project" value="TreeGrafter"/>
</dbReference>
<protein>
    <recommendedName>
        <fullName evidence="4">Nucleoside triphosphate pyrophosphohydrolase</fullName>
        <ecNumber evidence="3">3.6.1.8</ecNumber>
    </recommendedName>
</protein>
<dbReference type="EC" id="3.6.1.8" evidence="3"/>
<dbReference type="InterPro" id="IPR011551">
    <property type="entry name" value="NTP_PyrPHydrolase_MazG"/>
</dbReference>
<proteinExistence type="inferred from homology"/>
<dbReference type="FunFam" id="1.10.287.1080:FF:000003">
    <property type="entry name" value="Nucleoside triphosphate pyrophosphohydrolase"/>
    <property type="match status" value="1"/>
</dbReference>
<feature type="domain" description="NTP pyrophosphohydrolase MazG-like" evidence="5">
    <location>
        <begin position="172"/>
        <end position="229"/>
    </location>
</feature>
<name>A0A557PHG1_9VIBR</name>
<dbReference type="PANTHER" id="PTHR30522">
    <property type="entry name" value="NUCLEOSIDE TRIPHOSPHATE PYROPHOSPHOHYDROLASE"/>
    <property type="match status" value="1"/>
</dbReference>
<dbReference type="OrthoDB" id="9808939at2"/>
<dbReference type="GO" id="GO:0046061">
    <property type="term" value="P:dATP catabolic process"/>
    <property type="evidence" value="ECO:0007669"/>
    <property type="project" value="TreeGrafter"/>
</dbReference>
<dbReference type="Proteomes" id="UP000319828">
    <property type="component" value="Unassembled WGS sequence"/>
</dbReference>
<evidence type="ECO:0000256" key="3">
    <source>
        <dbReference type="ARBA" id="ARBA00066372"/>
    </source>
</evidence>
<dbReference type="Pfam" id="PF03819">
    <property type="entry name" value="MazG"/>
    <property type="match status" value="2"/>
</dbReference>
<dbReference type="InterPro" id="IPR004518">
    <property type="entry name" value="MazG-like_dom"/>
</dbReference>
<dbReference type="FunFam" id="1.10.287.1080:FF:000001">
    <property type="entry name" value="Nucleoside triphosphate pyrophosphohydrolase"/>
    <property type="match status" value="1"/>
</dbReference>
<accession>A0A557PHG1</accession>
<sequence>MTSPIEQLKSIMQQLRDPENGCPWDKKQTFGSIVPHTIEETYEVVDAIHNQDWKNLQEELGDLLFQVIFYSQMANEQKLFNFDDVVNGVNEKLIRRHPHVFADENIETEDELNARWEQEKQNEKLQQGKVEESILDSIPKALPALSKANKLQKKCAKYGFDWGTLGPVVDKVHEEIDEVMEEALQVDKNEQRIEEELGDLMFATVNLVRHLGKDPEVALAKANQKFERRFRGVESIISGQGKSLTDCSLQELDIQWENVKLAEKRI</sequence>
<dbReference type="PANTHER" id="PTHR30522:SF0">
    <property type="entry name" value="NUCLEOSIDE TRIPHOSPHATE PYROPHOSPHOHYDROLASE"/>
    <property type="match status" value="1"/>
</dbReference>
<dbReference type="GO" id="GO:0047693">
    <property type="term" value="F:ATP diphosphatase activity"/>
    <property type="evidence" value="ECO:0007669"/>
    <property type="project" value="UniProtKB-EC"/>
</dbReference>
<dbReference type="GO" id="GO:0006203">
    <property type="term" value="P:dGTP catabolic process"/>
    <property type="evidence" value="ECO:0007669"/>
    <property type="project" value="TreeGrafter"/>
</dbReference>
<comment type="caution">
    <text evidence="6">The sequence shown here is derived from an EMBL/GenBank/DDBJ whole genome shotgun (WGS) entry which is preliminary data.</text>
</comment>
<evidence type="ECO:0000256" key="1">
    <source>
        <dbReference type="ARBA" id="ARBA00052141"/>
    </source>
</evidence>
<reference evidence="6 7" key="1">
    <citation type="submission" date="2019-07" db="EMBL/GenBank/DDBJ databases">
        <title>The draft genome sequence of Vibrio algivorus M1486.</title>
        <authorList>
            <person name="Meng X."/>
        </authorList>
    </citation>
    <scope>NUCLEOTIDE SEQUENCE [LARGE SCALE GENOMIC DNA]</scope>
    <source>
        <strain evidence="6 7">M1486</strain>
    </source>
</reference>
<evidence type="ECO:0000313" key="7">
    <source>
        <dbReference type="Proteomes" id="UP000319828"/>
    </source>
</evidence>
<evidence type="ECO:0000259" key="5">
    <source>
        <dbReference type="Pfam" id="PF03819"/>
    </source>
</evidence>
<dbReference type="RefSeq" id="WP_144229833.1">
    <property type="nucleotide sequence ID" value="NZ_CANNCB010000009.1"/>
</dbReference>